<evidence type="ECO:0000256" key="6">
    <source>
        <dbReference type="ARBA" id="ARBA00022989"/>
    </source>
</evidence>
<feature type="transmembrane region" description="Helical" evidence="10">
    <location>
        <begin position="396"/>
        <end position="418"/>
    </location>
</feature>
<dbReference type="Pfam" id="PF00083">
    <property type="entry name" value="Sugar_tr"/>
    <property type="match status" value="1"/>
</dbReference>
<organism evidence="12 13">
    <name type="scientific">Rhynchosporium graminicola</name>
    <dbReference type="NCBI Taxonomy" id="2792576"/>
    <lineage>
        <taxon>Eukaryota</taxon>
        <taxon>Fungi</taxon>
        <taxon>Dikarya</taxon>
        <taxon>Ascomycota</taxon>
        <taxon>Pezizomycotina</taxon>
        <taxon>Leotiomycetes</taxon>
        <taxon>Helotiales</taxon>
        <taxon>Ploettnerulaceae</taxon>
        <taxon>Rhynchosporium</taxon>
    </lineage>
</organism>
<dbReference type="GO" id="GO:0005351">
    <property type="term" value="F:carbohydrate:proton symporter activity"/>
    <property type="evidence" value="ECO:0007669"/>
    <property type="project" value="TreeGrafter"/>
</dbReference>
<dbReference type="InterPro" id="IPR036259">
    <property type="entry name" value="MFS_trans_sf"/>
</dbReference>
<evidence type="ECO:0000256" key="5">
    <source>
        <dbReference type="ARBA" id="ARBA00022692"/>
    </source>
</evidence>
<dbReference type="PANTHER" id="PTHR48022">
    <property type="entry name" value="PLASTIDIC GLUCOSE TRANSPORTER 4"/>
    <property type="match status" value="1"/>
</dbReference>
<evidence type="ECO:0000256" key="1">
    <source>
        <dbReference type="ARBA" id="ARBA00004141"/>
    </source>
</evidence>
<reference evidence="13" key="1">
    <citation type="submission" date="2016-03" db="EMBL/GenBank/DDBJ databases">
        <authorList>
            <person name="Ploux O."/>
        </authorList>
    </citation>
    <scope>NUCLEOTIDE SEQUENCE [LARGE SCALE GENOMIC DNA]</scope>
    <source>
        <strain evidence="13">UK7</strain>
    </source>
</reference>
<dbReference type="FunCoup" id="A0A1E1LJW6">
    <property type="interactions" value="44"/>
</dbReference>
<dbReference type="PROSITE" id="PS00217">
    <property type="entry name" value="SUGAR_TRANSPORT_2"/>
    <property type="match status" value="1"/>
</dbReference>
<evidence type="ECO:0000256" key="8">
    <source>
        <dbReference type="ARBA" id="ARBA00026248"/>
    </source>
</evidence>
<dbReference type="SUPFAM" id="SSF103473">
    <property type="entry name" value="MFS general substrate transporter"/>
    <property type="match status" value="1"/>
</dbReference>
<accession>A0A1E1LJW6</accession>
<dbReference type="STRING" id="914237.A0A1E1LJW6"/>
<evidence type="ECO:0000256" key="7">
    <source>
        <dbReference type="ARBA" id="ARBA00023136"/>
    </source>
</evidence>
<gene>
    <name evidence="12" type="ORF">RCO7_05671</name>
</gene>
<feature type="transmembrane region" description="Helical" evidence="10">
    <location>
        <begin position="62"/>
        <end position="82"/>
    </location>
</feature>
<keyword evidence="7 10" id="KW-0472">Membrane</keyword>
<dbReference type="NCBIfam" id="TIGR00879">
    <property type="entry name" value="SP"/>
    <property type="match status" value="1"/>
</dbReference>
<feature type="transmembrane region" description="Helical" evidence="10">
    <location>
        <begin position="497"/>
        <end position="514"/>
    </location>
</feature>
<evidence type="ECO:0000256" key="2">
    <source>
        <dbReference type="ARBA" id="ARBA00010992"/>
    </source>
</evidence>
<dbReference type="InterPro" id="IPR003663">
    <property type="entry name" value="Sugar/inositol_transpt"/>
</dbReference>
<dbReference type="Proteomes" id="UP000178129">
    <property type="component" value="Unassembled WGS sequence"/>
</dbReference>
<dbReference type="FunFam" id="1.20.1250.20:FF:000254">
    <property type="entry name" value="MAL31p Maltose permease"/>
    <property type="match status" value="1"/>
</dbReference>
<feature type="transmembrane region" description="Helical" evidence="10">
    <location>
        <begin position="249"/>
        <end position="270"/>
    </location>
</feature>
<feature type="transmembrane region" description="Helical" evidence="10">
    <location>
        <begin position="470"/>
        <end position="491"/>
    </location>
</feature>
<feature type="transmembrane region" description="Helical" evidence="10">
    <location>
        <begin position="210"/>
        <end position="229"/>
    </location>
</feature>
<comment type="subcellular location">
    <subcellularLocation>
        <location evidence="1">Membrane</location>
        <topology evidence="1">Multi-pass membrane protein</topology>
    </subcellularLocation>
</comment>
<dbReference type="Gene3D" id="1.20.1250.20">
    <property type="entry name" value="MFS general substrate transporter like domains"/>
    <property type="match status" value="1"/>
</dbReference>
<feature type="transmembrane region" description="Helical" evidence="10">
    <location>
        <begin position="367"/>
        <end position="387"/>
    </location>
</feature>
<dbReference type="InterPro" id="IPR050360">
    <property type="entry name" value="MFS_Sugar_Transporters"/>
</dbReference>
<evidence type="ECO:0000256" key="4">
    <source>
        <dbReference type="ARBA" id="ARBA00022597"/>
    </source>
</evidence>
<evidence type="ECO:0000256" key="3">
    <source>
        <dbReference type="ARBA" id="ARBA00022448"/>
    </source>
</evidence>
<protein>
    <submittedName>
        <fullName evidence="12">Probable maltose permease</fullName>
    </submittedName>
</protein>
<evidence type="ECO:0000256" key="9">
    <source>
        <dbReference type="RuleBase" id="RU003346"/>
    </source>
</evidence>
<dbReference type="PANTHER" id="PTHR48022:SF5">
    <property type="entry name" value="ALPHA-GLUCOSIDES PERMEASE MPH2-RELATED"/>
    <property type="match status" value="1"/>
</dbReference>
<keyword evidence="4" id="KW-0762">Sugar transport</keyword>
<name>A0A1E1LJW6_9HELO</name>
<dbReference type="GO" id="GO:0000023">
    <property type="term" value="P:maltose metabolic process"/>
    <property type="evidence" value="ECO:0007669"/>
    <property type="project" value="UniProtKB-KW"/>
</dbReference>
<proteinExistence type="inferred from homology"/>
<dbReference type="PROSITE" id="PS50850">
    <property type="entry name" value="MFS"/>
    <property type="match status" value="1"/>
</dbReference>
<feature type="transmembrane region" description="Helical" evidence="10">
    <location>
        <begin position="152"/>
        <end position="170"/>
    </location>
</feature>
<comment type="similarity">
    <text evidence="2 9">Belongs to the major facilitator superfamily. Sugar transporter (TC 2.A.1.1) family.</text>
</comment>
<feature type="transmembrane region" description="Helical" evidence="10">
    <location>
        <begin position="176"/>
        <end position="198"/>
    </location>
</feature>
<sequence length="580" mass="64520">MDGERNVSIVSVVSRGDDVLRVLDTNVRKMSVINPDLAEQNKNARSATEREHNMTVKECLRLYPKAVAFSLIFSTAIIMEGYDTALLGSFWGFKPFRNRFGDQIDISPNASPGDRVVSSKWQTSVGAATSCGQILGLYLNGWISDKIGYKKTMFGSLILMSAMIFIPFFSQNIETFLVGAIFQGIPWGVFQTLTTTYASEVAPVKIRAYLTTYVNLCWVIGQLLAAGILKGFLARDDHWAYKIPFAIQWVWPPLILIGVIYAPESPWWLVRKGRLEDAEKSLLRLTSKGSGVDFNVHDQVMMMKATNELEMAISSGTQYWDCFRGTDLRRTEIASVAWLAQAFCGAALIGFAVQVYQRAGLADSNAFSLNIGQSAMGAVGTILSWFLMQYAGRRTIYLWGLGTMFVILVIIAGLGFAGENDAGASWGVGSLLMVYTFVYDLTVGPVCYCLVAEIPSTRLKIKTVVLARNFYNIGGIINSALVPAMLGVHAWNWGPRSGLFWAGCCFLLWVWSYFRLPEPKGRTYGELDVLFEHKVSARKFASTKVDQFAGEHTNIFQIDSDDNSTKKYIGQYEEREKQGV</sequence>
<dbReference type="InterPro" id="IPR020846">
    <property type="entry name" value="MFS_dom"/>
</dbReference>
<comment type="caution">
    <text evidence="12">The sequence shown here is derived from an EMBL/GenBank/DDBJ whole genome shotgun (WGS) entry which is preliminary data.</text>
</comment>
<keyword evidence="8" id="KW-0462">Maltose metabolism</keyword>
<keyword evidence="3 9" id="KW-0813">Transport</keyword>
<feature type="domain" description="Major facilitator superfamily (MFS) profile" evidence="11">
    <location>
        <begin position="69"/>
        <end position="520"/>
    </location>
</feature>
<evidence type="ECO:0000256" key="10">
    <source>
        <dbReference type="SAM" id="Phobius"/>
    </source>
</evidence>
<keyword evidence="13" id="KW-1185">Reference proteome</keyword>
<evidence type="ECO:0000313" key="13">
    <source>
        <dbReference type="Proteomes" id="UP000178129"/>
    </source>
</evidence>
<evidence type="ECO:0000313" key="12">
    <source>
        <dbReference type="EMBL" id="CZT10798.1"/>
    </source>
</evidence>
<dbReference type="GO" id="GO:0016020">
    <property type="term" value="C:membrane"/>
    <property type="evidence" value="ECO:0007669"/>
    <property type="project" value="UniProtKB-SubCell"/>
</dbReference>
<dbReference type="InParanoid" id="A0A1E1LJW6"/>
<dbReference type="AlphaFoldDB" id="A0A1E1LJW6"/>
<evidence type="ECO:0000259" key="11">
    <source>
        <dbReference type="PROSITE" id="PS50850"/>
    </source>
</evidence>
<dbReference type="InterPro" id="IPR005828">
    <property type="entry name" value="MFS_sugar_transport-like"/>
</dbReference>
<dbReference type="EMBL" id="FJUW01000058">
    <property type="protein sequence ID" value="CZT10798.1"/>
    <property type="molecule type" value="Genomic_DNA"/>
</dbReference>
<keyword evidence="6 10" id="KW-1133">Transmembrane helix</keyword>
<keyword evidence="5 10" id="KW-0812">Transmembrane</keyword>
<feature type="transmembrane region" description="Helical" evidence="10">
    <location>
        <begin position="424"/>
        <end position="450"/>
    </location>
</feature>
<feature type="transmembrane region" description="Helical" evidence="10">
    <location>
        <begin position="333"/>
        <end position="355"/>
    </location>
</feature>
<dbReference type="InterPro" id="IPR005829">
    <property type="entry name" value="Sugar_transporter_CS"/>
</dbReference>